<organism evidence="3 4">
    <name type="scientific">Haliangium ochraceum (strain DSM 14365 / JCM 11303 / SMP-2)</name>
    <dbReference type="NCBI Taxonomy" id="502025"/>
    <lineage>
        <taxon>Bacteria</taxon>
        <taxon>Pseudomonadati</taxon>
        <taxon>Myxococcota</taxon>
        <taxon>Polyangia</taxon>
        <taxon>Haliangiales</taxon>
        <taxon>Kofleriaceae</taxon>
        <taxon>Haliangium</taxon>
    </lineage>
</organism>
<dbReference type="Pfam" id="PF13279">
    <property type="entry name" value="4HBT_2"/>
    <property type="match status" value="1"/>
</dbReference>
<dbReference type="EMBL" id="CP001804">
    <property type="protein sequence ID" value="ACY17663.1"/>
    <property type="molecule type" value="Genomic_DNA"/>
</dbReference>
<dbReference type="HOGENOM" id="CLU_101141_2_2_7"/>
<dbReference type="InterPro" id="IPR029069">
    <property type="entry name" value="HotDog_dom_sf"/>
</dbReference>
<dbReference type="GO" id="GO:0047617">
    <property type="term" value="F:fatty acyl-CoA hydrolase activity"/>
    <property type="evidence" value="ECO:0007669"/>
    <property type="project" value="TreeGrafter"/>
</dbReference>
<accession>D0LWL3</accession>
<evidence type="ECO:0000313" key="3">
    <source>
        <dbReference type="EMBL" id="ACY17663.1"/>
    </source>
</evidence>
<keyword evidence="2" id="KW-0378">Hydrolase</keyword>
<sequence length="139" mass="15586">MSPSFPVRIELPITWGQMDAFGHVNNTVYFRMFEEARIQLFREVGIATRTPNGGFSAILAATQCQFRRPMEYPDTARVETGVSRIGSSSFTLLYRVHSEAQAQLAAEGDSVVVWYDYAAAKSAPLPDPLRQQLERLQVS</sequence>
<keyword evidence="4" id="KW-1185">Reference proteome</keyword>
<dbReference type="STRING" id="502025.Hoch_5175"/>
<dbReference type="PANTHER" id="PTHR31793">
    <property type="entry name" value="4-HYDROXYBENZOYL-COA THIOESTERASE FAMILY MEMBER"/>
    <property type="match status" value="1"/>
</dbReference>
<dbReference type="RefSeq" id="WP_012830255.1">
    <property type="nucleotide sequence ID" value="NC_013440.1"/>
</dbReference>
<dbReference type="Gene3D" id="3.10.129.10">
    <property type="entry name" value="Hotdog Thioesterase"/>
    <property type="match status" value="1"/>
</dbReference>
<evidence type="ECO:0000256" key="2">
    <source>
        <dbReference type="ARBA" id="ARBA00022801"/>
    </source>
</evidence>
<comment type="similarity">
    <text evidence="1">Belongs to the 4-hydroxybenzoyl-CoA thioesterase family.</text>
</comment>
<dbReference type="SUPFAM" id="SSF54637">
    <property type="entry name" value="Thioesterase/thiol ester dehydrase-isomerase"/>
    <property type="match status" value="1"/>
</dbReference>
<proteinExistence type="inferred from homology"/>
<dbReference type="InterPro" id="IPR050563">
    <property type="entry name" value="4-hydroxybenzoyl-CoA_TE"/>
</dbReference>
<dbReference type="OrthoDB" id="9799036at2"/>
<dbReference type="Proteomes" id="UP000001880">
    <property type="component" value="Chromosome"/>
</dbReference>
<gene>
    <name evidence="3" type="ordered locus">Hoch_5175</name>
</gene>
<dbReference type="PANTHER" id="PTHR31793:SF27">
    <property type="entry name" value="NOVEL THIOESTERASE SUPERFAMILY DOMAIN AND SAPOSIN A-TYPE DOMAIN CONTAINING PROTEIN (0610012H03RIK)"/>
    <property type="match status" value="1"/>
</dbReference>
<dbReference type="eggNOG" id="COG0824">
    <property type="taxonomic scope" value="Bacteria"/>
</dbReference>
<dbReference type="CDD" id="cd00586">
    <property type="entry name" value="4HBT"/>
    <property type="match status" value="1"/>
</dbReference>
<dbReference type="KEGG" id="hoh:Hoch_5175"/>
<name>D0LWL3_HALO1</name>
<evidence type="ECO:0000313" key="4">
    <source>
        <dbReference type="Proteomes" id="UP000001880"/>
    </source>
</evidence>
<dbReference type="AlphaFoldDB" id="D0LWL3"/>
<reference evidence="3 4" key="1">
    <citation type="journal article" date="2010" name="Stand. Genomic Sci.">
        <title>Complete genome sequence of Haliangium ochraceum type strain (SMP-2).</title>
        <authorList>
            <consortium name="US DOE Joint Genome Institute (JGI-PGF)"/>
            <person name="Ivanova N."/>
            <person name="Daum C."/>
            <person name="Lang E."/>
            <person name="Abt B."/>
            <person name="Kopitz M."/>
            <person name="Saunders E."/>
            <person name="Lapidus A."/>
            <person name="Lucas S."/>
            <person name="Glavina Del Rio T."/>
            <person name="Nolan M."/>
            <person name="Tice H."/>
            <person name="Copeland A."/>
            <person name="Cheng J.F."/>
            <person name="Chen F."/>
            <person name="Bruce D."/>
            <person name="Goodwin L."/>
            <person name="Pitluck S."/>
            <person name="Mavromatis K."/>
            <person name="Pati A."/>
            <person name="Mikhailova N."/>
            <person name="Chen A."/>
            <person name="Palaniappan K."/>
            <person name="Land M."/>
            <person name="Hauser L."/>
            <person name="Chang Y.J."/>
            <person name="Jeffries C.D."/>
            <person name="Detter J.C."/>
            <person name="Brettin T."/>
            <person name="Rohde M."/>
            <person name="Goker M."/>
            <person name="Bristow J."/>
            <person name="Markowitz V."/>
            <person name="Eisen J.A."/>
            <person name="Hugenholtz P."/>
            <person name="Kyrpides N.C."/>
            <person name="Klenk H.P."/>
        </authorList>
    </citation>
    <scope>NUCLEOTIDE SEQUENCE [LARGE SCALE GENOMIC DNA]</scope>
    <source>
        <strain evidence="4">DSM 14365 / CIP 107738 / JCM 11303 / AJ 13395 / SMP-2</strain>
    </source>
</reference>
<protein>
    <submittedName>
        <fullName evidence="3">Thioesterase superfamily protein</fullName>
    </submittedName>
</protein>
<evidence type="ECO:0000256" key="1">
    <source>
        <dbReference type="ARBA" id="ARBA00005953"/>
    </source>
</evidence>